<dbReference type="AlphaFoldDB" id="A0ABC9FJP0"/>
<dbReference type="EMBL" id="OZ075116">
    <property type="protein sequence ID" value="CAL5076241.1"/>
    <property type="molecule type" value="Genomic_DNA"/>
</dbReference>
<dbReference type="CDD" id="cd00010">
    <property type="entry name" value="AAI_LTSS"/>
    <property type="match status" value="1"/>
</dbReference>
<evidence type="ECO:0000256" key="1">
    <source>
        <dbReference type="SAM" id="Phobius"/>
    </source>
</evidence>
<keyword evidence="1" id="KW-0812">Transmembrane</keyword>
<evidence type="ECO:0000259" key="3">
    <source>
        <dbReference type="Pfam" id="PF14368"/>
    </source>
</evidence>
<evidence type="ECO:0000313" key="5">
    <source>
        <dbReference type="Proteomes" id="UP001497457"/>
    </source>
</evidence>
<dbReference type="Proteomes" id="UP001497457">
    <property type="component" value="Chromosome 6rd"/>
</dbReference>
<feature type="domain" description="Bifunctional inhibitor/plant lipid transfer protein/seed storage helical" evidence="3">
    <location>
        <begin position="30"/>
        <end position="118"/>
    </location>
</feature>
<gene>
    <name evidence="4" type="ORF">URODEC1_LOCUS106051</name>
</gene>
<keyword evidence="1" id="KW-1133">Transmembrane helix</keyword>
<keyword evidence="5" id="KW-1185">Reference proteome</keyword>
<evidence type="ECO:0000256" key="2">
    <source>
        <dbReference type="SAM" id="SignalP"/>
    </source>
</evidence>
<organism evidence="4 5">
    <name type="scientific">Urochloa decumbens</name>
    <dbReference type="NCBI Taxonomy" id="240449"/>
    <lineage>
        <taxon>Eukaryota</taxon>
        <taxon>Viridiplantae</taxon>
        <taxon>Streptophyta</taxon>
        <taxon>Embryophyta</taxon>
        <taxon>Tracheophyta</taxon>
        <taxon>Spermatophyta</taxon>
        <taxon>Magnoliopsida</taxon>
        <taxon>Liliopsida</taxon>
        <taxon>Poales</taxon>
        <taxon>Poaceae</taxon>
        <taxon>PACMAD clade</taxon>
        <taxon>Panicoideae</taxon>
        <taxon>Panicodae</taxon>
        <taxon>Paniceae</taxon>
        <taxon>Melinidinae</taxon>
        <taxon>Urochloa</taxon>
    </lineage>
</organism>
<evidence type="ECO:0000313" key="4">
    <source>
        <dbReference type="EMBL" id="CAL5076241.1"/>
    </source>
</evidence>
<dbReference type="InterPro" id="IPR016140">
    <property type="entry name" value="Bifunc_inhib/LTP/seed_store"/>
</dbReference>
<feature type="transmembrane region" description="Helical" evidence="1">
    <location>
        <begin position="169"/>
        <end position="187"/>
    </location>
</feature>
<dbReference type="SUPFAM" id="SSF47699">
    <property type="entry name" value="Bifunctional inhibitor/lipid-transfer protein/seed storage 2S albumin"/>
    <property type="match status" value="1"/>
</dbReference>
<protein>
    <recommendedName>
        <fullName evidence="3">Bifunctional inhibitor/plant lipid transfer protein/seed storage helical domain-containing protein</fullName>
    </recommendedName>
</protein>
<keyword evidence="1" id="KW-0472">Membrane</keyword>
<feature type="chain" id="PRO_5044804987" description="Bifunctional inhibitor/plant lipid transfer protein/seed storage helical domain-containing protein" evidence="2">
    <location>
        <begin position="39"/>
        <end position="189"/>
    </location>
</feature>
<accession>A0ABC9FJP0</accession>
<proteinExistence type="predicted"/>
<reference evidence="4" key="1">
    <citation type="submission" date="2024-10" db="EMBL/GenBank/DDBJ databases">
        <authorList>
            <person name="Ryan C."/>
        </authorList>
    </citation>
    <scope>NUCLEOTIDE SEQUENCE [LARGE SCALE GENOMIC DNA]</scope>
</reference>
<keyword evidence="2" id="KW-0732">Signal</keyword>
<dbReference type="InterPro" id="IPR036312">
    <property type="entry name" value="Bifun_inhib/LTP/seed_sf"/>
</dbReference>
<name>A0ABC9FJP0_9POAL</name>
<dbReference type="Pfam" id="PF14368">
    <property type="entry name" value="LTP_2"/>
    <property type="match status" value="1"/>
</dbReference>
<feature type="signal peptide" evidence="2">
    <location>
        <begin position="1"/>
        <end position="38"/>
    </location>
</feature>
<sequence>MAAPRPRRPTLSPARAALTLSFLAAAALVAAAPAVAAAADDDQTTAATCVPSLQRLLSCLDFIEHRSEEIPAPCCVQVRRTAAEQPCCLMHVVRGDVARLIGPEYDADRAMVNVTVRCLGDASQLVSITRNCSGKPLPPLTPEFTFTTAAVPPPPPSSSGASSRLQGSLSSSITSLALLASIVLAVLRN</sequence>